<dbReference type="InterPro" id="IPR015424">
    <property type="entry name" value="PyrdxlP-dep_Trfase"/>
</dbReference>
<evidence type="ECO:0000313" key="6">
    <source>
        <dbReference type="Proteomes" id="UP001484239"/>
    </source>
</evidence>
<evidence type="ECO:0000256" key="3">
    <source>
        <dbReference type="HAMAP-Rule" id="MF_02056"/>
    </source>
</evidence>
<keyword evidence="3" id="KW-0028">Amino-acid biosynthesis</keyword>
<evidence type="ECO:0000256" key="4">
    <source>
        <dbReference type="RuleBase" id="RU362118"/>
    </source>
</evidence>
<dbReference type="GO" id="GO:0008483">
    <property type="term" value="F:transaminase activity"/>
    <property type="evidence" value="ECO:0007669"/>
    <property type="project" value="UniProtKB-KW"/>
</dbReference>
<keyword evidence="2 3" id="KW-0663">Pyridoxal phosphate</keyword>
<name>A0ABU9EDE8_9BACT</name>
<evidence type="ECO:0000256" key="2">
    <source>
        <dbReference type="ARBA" id="ARBA00022898"/>
    </source>
</evidence>
<dbReference type="InterPro" id="IPR015422">
    <property type="entry name" value="PyrdxlP-dep_Trfase_small"/>
</dbReference>
<reference evidence="5 6" key="1">
    <citation type="submission" date="2024-02" db="EMBL/GenBank/DDBJ databases">
        <title>A novel Gemmatimonadota bacterium.</title>
        <authorList>
            <person name="Du Z.-J."/>
            <person name="Ye Y.-Q."/>
        </authorList>
    </citation>
    <scope>NUCLEOTIDE SEQUENCE [LARGE SCALE GENOMIC DNA]</scope>
    <source>
        <strain evidence="5 6">DH-20</strain>
    </source>
</reference>
<dbReference type="Pfam" id="PF01053">
    <property type="entry name" value="Cys_Met_Meta_PP"/>
    <property type="match status" value="1"/>
</dbReference>
<keyword evidence="3" id="KW-0808">Transferase</keyword>
<comment type="caution">
    <text evidence="5">The sequence shown here is derived from an EMBL/GenBank/DDBJ whole genome shotgun (WGS) entry which is preliminary data.</text>
</comment>
<evidence type="ECO:0000313" key="5">
    <source>
        <dbReference type="EMBL" id="MEK9501530.1"/>
    </source>
</evidence>
<dbReference type="Proteomes" id="UP001484239">
    <property type="component" value="Unassembled WGS sequence"/>
</dbReference>
<comment type="catalytic activity">
    <reaction evidence="3">
        <text>O-succinyl-L-homoserine + hydrogen sulfide = L-homocysteine + succinate</text>
        <dbReference type="Rhea" id="RHEA:27826"/>
        <dbReference type="ChEBI" id="CHEBI:29919"/>
        <dbReference type="ChEBI" id="CHEBI:30031"/>
        <dbReference type="ChEBI" id="CHEBI:57661"/>
        <dbReference type="ChEBI" id="CHEBI:58199"/>
    </reaction>
</comment>
<protein>
    <recommendedName>
        <fullName evidence="3">O-succinylhomoserine sulfhydrylase</fullName>
        <shortName evidence="3">OSH sulfhydrylase</shortName>
        <shortName evidence="3">OSHS sulfhydrylase</shortName>
        <ecNumber evidence="3">2.5.1.-</ecNumber>
    </recommendedName>
</protein>
<organism evidence="5 6">
    <name type="scientific">Gaopeijia maritima</name>
    <dbReference type="NCBI Taxonomy" id="3119007"/>
    <lineage>
        <taxon>Bacteria</taxon>
        <taxon>Pseudomonadati</taxon>
        <taxon>Gemmatimonadota</taxon>
        <taxon>Longimicrobiia</taxon>
        <taxon>Gaopeijiales</taxon>
        <taxon>Gaopeijiaceae</taxon>
        <taxon>Gaopeijia</taxon>
    </lineage>
</organism>
<dbReference type="CDD" id="cd00614">
    <property type="entry name" value="CGS_like"/>
    <property type="match status" value="1"/>
</dbReference>
<dbReference type="InterPro" id="IPR015421">
    <property type="entry name" value="PyrdxlP-dep_Trfase_major"/>
</dbReference>
<keyword evidence="5" id="KW-0032">Aminotransferase</keyword>
<comment type="similarity">
    <text evidence="3">Belongs to the trans-sulfuration enzymes family. MetZ subfamily.</text>
</comment>
<dbReference type="PIRSF" id="PIRSF001434">
    <property type="entry name" value="CGS"/>
    <property type="match status" value="1"/>
</dbReference>
<evidence type="ECO:0000256" key="1">
    <source>
        <dbReference type="ARBA" id="ARBA00001933"/>
    </source>
</evidence>
<dbReference type="InterPro" id="IPR006234">
    <property type="entry name" value="O-succ-hSer_sulfhydrylase"/>
</dbReference>
<gene>
    <name evidence="3" type="primary">metZ</name>
    <name evidence="5" type="ORF">WI372_11120</name>
</gene>
<dbReference type="EC" id="2.5.1.-" evidence="3"/>
<keyword evidence="6" id="KW-1185">Reference proteome</keyword>
<dbReference type="InterPro" id="IPR000277">
    <property type="entry name" value="Cys/Met-Metab_PyrdxlP-dep_enz"/>
</dbReference>
<comment type="subunit">
    <text evidence="3">Homotetramer.</text>
</comment>
<proteinExistence type="inferred from homology"/>
<comment type="function">
    <text evidence="3">Catalyzes the formation of L-homocysteine from O-succinyl-L-homoserine (OSHS) and hydrogen sulfide.</text>
</comment>
<dbReference type="HAMAP" id="MF_02056">
    <property type="entry name" value="MetZ"/>
    <property type="match status" value="1"/>
</dbReference>
<dbReference type="SUPFAM" id="SSF53383">
    <property type="entry name" value="PLP-dependent transferases"/>
    <property type="match status" value="1"/>
</dbReference>
<dbReference type="Gene3D" id="3.90.1150.10">
    <property type="entry name" value="Aspartate Aminotransferase, domain 1"/>
    <property type="match status" value="1"/>
</dbReference>
<sequence length="391" mass="42249">MSDYEPQTRAVRTQAAASRHAEHSVPIYLTSSFTFEDAEEMRATFADEIQRNVYSRFTNPNVAELAEKLCLLEGAEAGHAVASGMSAVFATFAGLLSSGDHIVSCRSVFGSTHTVLTKILRRFGIGHTYVDADDPDSWEAAITGATRMIYLETPTNPALDIIDLEWAGELAARHDLILVVDNCFATPVLQRPLEYGAHLSVHSATKFIDGQGRVVGGAVVGRKDLIDDIFAFCRSTGPALSPFNAWVLSKSLETLALRMERHSENAMALAQALEGVAGVAAVRYPFLDTHPQVDVARRQMSGGGGLLTFKVEGGVEQGRRFLDAVRMSSRTANLGDTRTIVTHPASTTHAKLSEEERQAVGITPGLIRISVGLEDIADIVRDVTRALAASR</sequence>
<comment type="pathway">
    <text evidence="3">Amino-acid biosynthesis; L-methionine biosynthesis via de novo pathway; L-homocysteine from O-succinyl-L-homoserine: step 1/1.</text>
</comment>
<keyword evidence="3" id="KW-0486">Methionine biosynthesis</keyword>
<dbReference type="PANTHER" id="PTHR11808">
    <property type="entry name" value="TRANS-SULFURATION ENZYME FAMILY MEMBER"/>
    <property type="match status" value="1"/>
</dbReference>
<dbReference type="RefSeq" id="WP_405281615.1">
    <property type="nucleotide sequence ID" value="NZ_CP144380.1"/>
</dbReference>
<comment type="cofactor">
    <cofactor evidence="1 3 4">
        <name>pyridoxal 5'-phosphate</name>
        <dbReference type="ChEBI" id="CHEBI:597326"/>
    </cofactor>
</comment>
<feature type="modified residue" description="N6-(pyridoxal phosphate)lysine" evidence="3">
    <location>
        <position position="206"/>
    </location>
</feature>
<dbReference type="EMBL" id="JBBHLI010000006">
    <property type="protein sequence ID" value="MEK9501530.1"/>
    <property type="molecule type" value="Genomic_DNA"/>
</dbReference>
<dbReference type="Gene3D" id="3.40.640.10">
    <property type="entry name" value="Type I PLP-dependent aspartate aminotransferase-like (Major domain)"/>
    <property type="match status" value="1"/>
</dbReference>
<dbReference type="PANTHER" id="PTHR11808:SF80">
    <property type="entry name" value="CYSTATHIONINE GAMMA-LYASE"/>
    <property type="match status" value="1"/>
</dbReference>
<accession>A0ABU9EDE8</accession>